<evidence type="ECO:0000256" key="1">
    <source>
        <dbReference type="SAM" id="MobiDB-lite"/>
    </source>
</evidence>
<keyword evidence="3" id="KW-0732">Signal</keyword>
<dbReference type="Proteomes" id="UP000664601">
    <property type="component" value="Unassembled WGS sequence"/>
</dbReference>
<feature type="region of interest" description="Disordered" evidence="1">
    <location>
        <begin position="48"/>
        <end position="84"/>
    </location>
</feature>
<dbReference type="EMBL" id="JAFREM010000018">
    <property type="protein sequence ID" value="MBO1306725.1"/>
    <property type="molecule type" value="Genomic_DNA"/>
</dbReference>
<sequence length="123" mass="13568">MLKRKRFISIMLLYLLFSSVAFSLPTAYASSYGSNGQIGFYGEYEEPQEDKVVPPADSAPESRTSTELPRTAGRGSRYGITANGKRTLPQTGQVNYFGINLIGYLLVGLLLLLIVKNKKGEQQ</sequence>
<evidence type="ECO:0000256" key="2">
    <source>
        <dbReference type="SAM" id="Phobius"/>
    </source>
</evidence>
<comment type="caution">
    <text evidence="4">The sequence shown here is derived from an EMBL/GenBank/DDBJ whole genome shotgun (WGS) entry which is preliminary data.</text>
</comment>
<name>A0ABS3LAR2_9ENTE</name>
<keyword evidence="2" id="KW-1133">Transmembrane helix</keyword>
<feature type="signal peptide" evidence="3">
    <location>
        <begin position="1"/>
        <end position="23"/>
    </location>
</feature>
<keyword evidence="2" id="KW-0472">Membrane</keyword>
<gene>
    <name evidence="4" type="ORF">JZO70_11165</name>
</gene>
<dbReference type="NCBIfam" id="TIGR01167">
    <property type="entry name" value="LPXTG_anchor"/>
    <property type="match status" value="1"/>
</dbReference>
<accession>A0ABS3LAR2</accession>
<keyword evidence="2" id="KW-0812">Transmembrane</keyword>
<reference evidence="4 5" key="1">
    <citation type="submission" date="2021-03" db="EMBL/GenBank/DDBJ databases">
        <title>Enterococcal diversity collection.</title>
        <authorList>
            <person name="Gilmore M.S."/>
            <person name="Schwartzman J."/>
            <person name="Van Tyne D."/>
            <person name="Martin M."/>
            <person name="Earl A.M."/>
            <person name="Manson A.L."/>
            <person name="Straub T."/>
            <person name="Salamzade R."/>
            <person name="Saavedra J."/>
            <person name="Lebreton F."/>
            <person name="Prichula J."/>
            <person name="Schaufler K."/>
            <person name="Gaca A."/>
            <person name="Sgardioli B."/>
            <person name="Wagenaar J."/>
            <person name="Strong T."/>
        </authorList>
    </citation>
    <scope>NUCLEOTIDE SEQUENCE [LARGE SCALE GENOMIC DNA]</scope>
    <source>
        <strain evidence="4 5">669A</strain>
    </source>
</reference>
<evidence type="ECO:0000313" key="5">
    <source>
        <dbReference type="Proteomes" id="UP000664601"/>
    </source>
</evidence>
<evidence type="ECO:0000313" key="4">
    <source>
        <dbReference type="EMBL" id="MBO1306725.1"/>
    </source>
</evidence>
<feature type="transmembrane region" description="Helical" evidence="2">
    <location>
        <begin position="96"/>
        <end position="115"/>
    </location>
</feature>
<feature type="chain" id="PRO_5045210991" evidence="3">
    <location>
        <begin position="24"/>
        <end position="123"/>
    </location>
</feature>
<dbReference type="RefSeq" id="WP_207673656.1">
    <property type="nucleotide sequence ID" value="NZ_JAFREM010000018.1"/>
</dbReference>
<keyword evidence="5" id="KW-1185">Reference proteome</keyword>
<protein>
    <submittedName>
        <fullName evidence="4">LPXTG cell wall anchor domain-containing protein</fullName>
    </submittedName>
</protein>
<organism evidence="4 5">
    <name type="scientific">Candidatus Enterococcus moelleringii</name>
    <dbReference type="NCBI Taxonomy" id="2815325"/>
    <lineage>
        <taxon>Bacteria</taxon>
        <taxon>Bacillati</taxon>
        <taxon>Bacillota</taxon>
        <taxon>Bacilli</taxon>
        <taxon>Lactobacillales</taxon>
        <taxon>Enterococcaceae</taxon>
        <taxon>Enterococcus</taxon>
    </lineage>
</organism>
<proteinExistence type="predicted"/>
<evidence type="ECO:0000256" key="3">
    <source>
        <dbReference type="SAM" id="SignalP"/>
    </source>
</evidence>